<keyword evidence="8" id="KW-1185">Reference proteome</keyword>
<dbReference type="EC" id="3.1.1.-" evidence="6"/>
<evidence type="ECO:0000313" key="7">
    <source>
        <dbReference type="EMBL" id="GFP81558.1"/>
    </source>
</evidence>
<comment type="caution">
    <text evidence="7">The sequence shown here is derived from an EMBL/GenBank/DDBJ whole genome shotgun (WGS) entry which is preliminary data.</text>
</comment>
<evidence type="ECO:0000256" key="1">
    <source>
        <dbReference type="ARBA" id="ARBA00003534"/>
    </source>
</evidence>
<protein>
    <recommendedName>
        <fullName evidence="6">Pectin acetylesterase</fullName>
        <ecNumber evidence="6">3.1.1.-</ecNumber>
    </recommendedName>
</protein>
<evidence type="ECO:0000256" key="6">
    <source>
        <dbReference type="RuleBase" id="RU363114"/>
    </source>
</evidence>
<evidence type="ECO:0000256" key="4">
    <source>
        <dbReference type="ARBA" id="ARBA00022512"/>
    </source>
</evidence>
<keyword evidence="5 6" id="KW-0961">Cell wall biogenesis/degradation</keyword>
<dbReference type="InterPro" id="IPR029058">
    <property type="entry name" value="AB_hydrolase_fold"/>
</dbReference>
<proteinExistence type="inferred from homology"/>
<dbReference type="EMBL" id="BMAC01000031">
    <property type="protein sequence ID" value="GFP81558.1"/>
    <property type="molecule type" value="Genomic_DNA"/>
</dbReference>
<dbReference type="PANTHER" id="PTHR21562:SF65">
    <property type="entry name" value="PECTIN ACETYLESTERASE"/>
    <property type="match status" value="1"/>
</dbReference>
<evidence type="ECO:0000256" key="5">
    <source>
        <dbReference type="ARBA" id="ARBA00023316"/>
    </source>
</evidence>
<organism evidence="7 8">
    <name type="scientific">Phtheirospermum japonicum</name>
    <dbReference type="NCBI Taxonomy" id="374723"/>
    <lineage>
        <taxon>Eukaryota</taxon>
        <taxon>Viridiplantae</taxon>
        <taxon>Streptophyta</taxon>
        <taxon>Embryophyta</taxon>
        <taxon>Tracheophyta</taxon>
        <taxon>Spermatophyta</taxon>
        <taxon>Magnoliopsida</taxon>
        <taxon>eudicotyledons</taxon>
        <taxon>Gunneridae</taxon>
        <taxon>Pentapetalae</taxon>
        <taxon>asterids</taxon>
        <taxon>lamiids</taxon>
        <taxon>Lamiales</taxon>
        <taxon>Orobanchaceae</taxon>
        <taxon>Orobanchaceae incertae sedis</taxon>
        <taxon>Phtheirospermum</taxon>
    </lineage>
</organism>
<reference evidence="7" key="1">
    <citation type="submission" date="2020-07" db="EMBL/GenBank/DDBJ databases">
        <title>Ethylene signaling mediates host invasion by parasitic plants.</title>
        <authorList>
            <person name="Yoshida S."/>
        </authorList>
    </citation>
    <scope>NUCLEOTIDE SEQUENCE</scope>
    <source>
        <strain evidence="7">Okayama</strain>
    </source>
</reference>
<evidence type="ECO:0000313" key="8">
    <source>
        <dbReference type="Proteomes" id="UP000653305"/>
    </source>
</evidence>
<dbReference type="AlphaFoldDB" id="A0A830B917"/>
<keyword evidence="6" id="KW-0378">Hydrolase</keyword>
<comment type="function">
    <text evidence="1 6">Hydrolyzes acetyl esters in homogalacturonan regions of pectin. In type I primary cell wall, galacturonic acid residues of pectin can be acetylated at the O-2 and O-3 positions. Decreasing the degree of acetylation of pectin gels in vitro alters their physical properties.</text>
</comment>
<dbReference type="SUPFAM" id="SSF53474">
    <property type="entry name" value="alpha/beta-Hydrolases"/>
    <property type="match status" value="1"/>
</dbReference>
<dbReference type="PANTHER" id="PTHR21562">
    <property type="entry name" value="NOTUM-RELATED"/>
    <property type="match status" value="1"/>
</dbReference>
<evidence type="ECO:0000256" key="2">
    <source>
        <dbReference type="ARBA" id="ARBA00004191"/>
    </source>
</evidence>
<keyword evidence="4 6" id="KW-0134">Cell wall</keyword>
<dbReference type="Pfam" id="PF03283">
    <property type="entry name" value="PAE"/>
    <property type="match status" value="1"/>
</dbReference>
<dbReference type="InterPro" id="IPR004963">
    <property type="entry name" value="PAE/NOTUM"/>
</dbReference>
<feature type="non-terminal residue" evidence="7">
    <location>
        <position position="1"/>
    </location>
</feature>
<evidence type="ECO:0000256" key="3">
    <source>
        <dbReference type="ARBA" id="ARBA00005784"/>
    </source>
</evidence>
<dbReference type="GO" id="GO:0071555">
    <property type="term" value="P:cell wall organization"/>
    <property type="evidence" value="ECO:0007669"/>
    <property type="project" value="UniProtKB-KW"/>
</dbReference>
<sequence length="172" mass="18746">GAVCLDGSPAGYHYSEGYGDGANHWLVYLAGGGWCGTTDGCLYRVKEKPGISTTINITFTYFDGILSPMQANNPDFYNWNRVYVRYCDGSSFMGDVEAVDPETNLHYRGSRIYNAVVDELLAKGLKNAQNVILAGNSAGGLATILHCDRFRTIVPNANRVKCISDSGFFIHA</sequence>
<dbReference type="Proteomes" id="UP000653305">
    <property type="component" value="Unassembled WGS sequence"/>
</dbReference>
<dbReference type="OrthoDB" id="2015280at2759"/>
<dbReference type="GO" id="GO:0052793">
    <property type="term" value="F:pectin acetylesterase activity"/>
    <property type="evidence" value="ECO:0007669"/>
    <property type="project" value="TreeGrafter"/>
</dbReference>
<accession>A0A830B917</accession>
<comment type="subcellular location">
    <subcellularLocation>
        <location evidence="2 6">Secreted</location>
        <location evidence="2 6">Cell wall</location>
    </subcellularLocation>
</comment>
<keyword evidence="6" id="KW-0964">Secreted</keyword>
<dbReference type="GO" id="GO:0009505">
    <property type="term" value="C:plant-type cell wall"/>
    <property type="evidence" value="ECO:0007669"/>
    <property type="project" value="TreeGrafter"/>
</dbReference>
<name>A0A830B917_9LAMI</name>
<comment type="similarity">
    <text evidence="3 6">Belongs to the pectinacetylesterase family.</text>
</comment>
<gene>
    <name evidence="7" type="ORF">PHJA_000299100</name>
</gene>